<dbReference type="Gene3D" id="1.10.3720.10">
    <property type="entry name" value="MetI-like"/>
    <property type="match status" value="1"/>
</dbReference>
<comment type="subcellular location">
    <subcellularLocation>
        <location evidence="1 7">Cell membrane</location>
        <topology evidence="1 7">Multi-pass membrane protein</topology>
    </subcellularLocation>
</comment>
<dbReference type="HOGENOM" id="CLU_046113_1_3_9"/>
<feature type="domain" description="ABC transmembrane type-1" evidence="8">
    <location>
        <begin position="58"/>
        <end position="240"/>
    </location>
</feature>
<dbReference type="GO" id="GO:0055085">
    <property type="term" value="P:transmembrane transport"/>
    <property type="evidence" value="ECO:0007669"/>
    <property type="project" value="InterPro"/>
</dbReference>
<dbReference type="GO" id="GO:0005886">
    <property type="term" value="C:plasma membrane"/>
    <property type="evidence" value="ECO:0007669"/>
    <property type="project" value="UniProtKB-SubCell"/>
</dbReference>
<dbReference type="RefSeq" id="WP_013625918.1">
    <property type="nucleotide sequence ID" value="NC_015172.1"/>
</dbReference>
<organism evidence="9 10">
    <name type="scientific">Syntrophobotulus glycolicus (strain DSM 8271 / FlGlyR)</name>
    <dbReference type="NCBI Taxonomy" id="645991"/>
    <lineage>
        <taxon>Bacteria</taxon>
        <taxon>Bacillati</taxon>
        <taxon>Bacillota</taxon>
        <taxon>Clostridia</taxon>
        <taxon>Eubacteriales</taxon>
        <taxon>Desulfitobacteriaceae</taxon>
        <taxon>Syntrophobotulus</taxon>
    </lineage>
</organism>
<dbReference type="Pfam" id="PF00528">
    <property type="entry name" value="BPD_transp_1"/>
    <property type="match status" value="1"/>
</dbReference>
<feature type="transmembrane region" description="Helical" evidence="7">
    <location>
        <begin position="165"/>
        <end position="182"/>
    </location>
</feature>
<dbReference type="CDD" id="cd06261">
    <property type="entry name" value="TM_PBP2"/>
    <property type="match status" value="1"/>
</dbReference>
<dbReference type="EMBL" id="CP002547">
    <property type="protein sequence ID" value="ADY57098.1"/>
    <property type="molecule type" value="Genomic_DNA"/>
</dbReference>
<feature type="transmembrane region" description="Helical" evidence="7">
    <location>
        <begin position="65"/>
        <end position="88"/>
    </location>
</feature>
<gene>
    <name evidence="9" type="ordered locus">Sgly_2828</name>
</gene>
<comment type="similarity">
    <text evidence="7">Belongs to the binding-protein-dependent transport system permease family.</text>
</comment>
<keyword evidence="10" id="KW-1185">Reference proteome</keyword>
<evidence type="ECO:0000313" key="9">
    <source>
        <dbReference type="EMBL" id="ADY57098.1"/>
    </source>
</evidence>
<dbReference type="STRING" id="645991.Sgly_2828"/>
<protein>
    <submittedName>
        <fullName evidence="9">Binding-protein-dependent transport systems inner membrane component</fullName>
    </submittedName>
</protein>
<keyword evidence="3" id="KW-1003">Cell membrane</keyword>
<feature type="transmembrane region" description="Helical" evidence="7">
    <location>
        <begin position="100"/>
        <end position="119"/>
    </location>
</feature>
<dbReference type="InterPro" id="IPR035906">
    <property type="entry name" value="MetI-like_sf"/>
</dbReference>
<evidence type="ECO:0000256" key="5">
    <source>
        <dbReference type="ARBA" id="ARBA00022989"/>
    </source>
</evidence>
<proteinExistence type="inferred from homology"/>
<accession>F0SYI6</accession>
<dbReference type="eggNOG" id="COG0600">
    <property type="taxonomic scope" value="Bacteria"/>
</dbReference>
<evidence type="ECO:0000256" key="2">
    <source>
        <dbReference type="ARBA" id="ARBA00022448"/>
    </source>
</evidence>
<dbReference type="SUPFAM" id="SSF161098">
    <property type="entry name" value="MetI-like"/>
    <property type="match status" value="1"/>
</dbReference>
<keyword evidence="2 7" id="KW-0813">Transport</keyword>
<dbReference type="PANTHER" id="PTHR30151">
    <property type="entry name" value="ALKANE SULFONATE ABC TRANSPORTER-RELATED, MEMBRANE SUBUNIT"/>
    <property type="match status" value="1"/>
</dbReference>
<name>F0SYI6_SYNGF</name>
<dbReference type="PROSITE" id="PS50928">
    <property type="entry name" value="ABC_TM1"/>
    <property type="match status" value="1"/>
</dbReference>
<evidence type="ECO:0000256" key="3">
    <source>
        <dbReference type="ARBA" id="ARBA00022475"/>
    </source>
</evidence>
<feature type="transmembrane region" description="Helical" evidence="7">
    <location>
        <begin position="188"/>
        <end position="210"/>
    </location>
</feature>
<keyword evidence="4 7" id="KW-0812">Transmembrane</keyword>
<feature type="transmembrane region" description="Helical" evidence="7">
    <location>
        <begin position="125"/>
        <end position="145"/>
    </location>
</feature>
<evidence type="ECO:0000256" key="1">
    <source>
        <dbReference type="ARBA" id="ARBA00004651"/>
    </source>
</evidence>
<dbReference type="InterPro" id="IPR000515">
    <property type="entry name" value="MetI-like"/>
</dbReference>
<keyword evidence="5 7" id="KW-1133">Transmembrane helix</keyword>
<evidence type="ECO:0000256" key="7">
    <source>
        <dbReference type="RuleBase" id="RU363032"/>
    </source>
</evidence>
<dbReference type="Proteomes" id="UP000007488">
    <property type="component" value="Chromosome"/>
</dbReference>
<dbReference type="AlphaFoldDB" id="F0SYI6"/>
<evidence type="ECO:0000313" key="10">
    <source>
        <dbReference type="Proteomes" id="UP000007488"/>
    </source>
</evidence>
<feature type="transmembrane region" description="Helical" evidence="7">
    <location>
        <begin position="222"/>
        <end position="243"/>
    </location>
</feature>
<reference evidence="9 10" key="1">
    <citation type="journal article" date="2011" name="Stand. Genomic Sci.">
        <title>Complete genome sequence of Syntrophobotulus glycolicus type strain (FlGlyR).</title>
        <authorList>
            <person name="Han C."/>
            <person name="Mwirichia R."/>
            <person name="Chertkov O."/>
            <person name="Held B."/>
            <person name="Lapidus A."/>
            <person name="Nolan M."/>
            <person name="Lucas S."/>
            <person name="Hammon N."/>
            <person name="Deshpande S."/>
            <person name="Cheng J.F."/>
            <person name="Tapia R."/>
            <person name="Goodwin L."/>
            <person name="Pitluck S."/>
            <person name="Huntemann M."/>
            <person name="Liolios K."/>
            <person name="Ivanova N."/>
            <person name="Pagani I."/>
            <person name="Mavromatis K."/>
            <person name="Ovchinikova G."/>
            <person name="Pati A."/>
            <person name="Chen A."/>
            <person name="Palaniappan K."/>
            <person name="Land M."/>
            <person name="Hauser L."/>
            <person name="Brambilla E.M."/>
            <person name="Rohde M."/>
            <person name="Spring S."/>
            <person name="Sikorski J."/>
            <person name="Goker M."/>
            <person name="Woyke T."/>
            <person name="Bristow J."/>
            <person name="Eisen J.A."/>
            <person name="Markowitz V."/>
            <person name="Hugenholtz P."/>
            <person name="Kyrpides N.C."/>
            <person name="Klenk H.P."/>
            <person name="Detter J.C."/>
        </authorList>
    </citation>
    <scope>NUCLEOTIDE SEQUENCE [LARGE SCALE GENOMIC DNA]</scope>
    <source>
        <strain evidence="10">DSM 8271 / FlGlyR</strain>
    </source>
</reference>
<evidence type="ECO:0000256" key="4">
    <source>
        <dbReference type="ARBA" id="ARBA00022692"/>
    </source>
</evidence>
<evidence type="ECO:0000259" key="8">
    <source>
        <dbReference type="PROSITE" id="PS50928"/>
    </source>
</evidence>
<sequence>MSVGISLAKRYGSVLAFLAVWELSCRLGWVDAQFIPAFSQVVIFIGGQIAEGQLFTHLGISLGRAVTGFIIAVLVSIPLGVLLAGWSEQVRLAVEPVTEWLAYINPFVVFHIIIVFMGAGEATKVTIIAWACIWPIMFSTLSGILHADQDIVKSARSLGLSRFQLTIKVLLPYAFPAILTGIRLSLGYALLFLIAAEMMGASSGLGWMIYRAQRNYQIVEMFSAVTVIAALAVSIDGIISSIGKRLSYRL</sequence>
<evidence type="ECO:0000256" key="6">
    <source>
        <dbReference type="ARBA" id="ARBA00023136"/>
    </source>
</evidence>
<dbReference type="OrthoDB" id="9804353at2"/>
<dbReference type="KEGG" id="sgy:Sgly_2828"/>
<dbReference type="PANTHER" id="PTHR30151:SF0">
    <property type="entry name" value="ABC TRANSPORTER PERMEASE PROTEIN MJ0413-RELATED"/>
    <property type="match status" value="1"/>
</dbReference>
<reference evidence="10" key="2">
    <citation type="submission" date="2011-02" db="EMBL/GenBank/DDBJ databases">
        <title>The complete genome of Syntrophobotulus glycolicus DSM 8271.</title>
        <authorList>
            <person name="Lucas S."/>
            <person name="Copeland A."/>
            <person name="Lapidus A."/>
            <person name="Bruce D."/>
            <person name="Goodwin L."/>
            <person name="Pitluck S."/>
            <person name="Kyrpides N."/>
            <person name="Mavromatis K."/>
            <person name="Pagani I."/>
            <person name="Ivanova N."/>
            <person name="Mikhailova N."/>
            <person name="Chertkov O."/>
            <person name="Held B."/>
            <person name="Detter J.C."/>
            <person name="Tapia R."/>
            <person name="Han C."/>
            <person name="Land M."/>
            <person name="Hauser L."/>
            <person name="Markowitz V."/>
            <person name="Cheng J.-F."/>
            <person name="Hugenholtz P."/>
            <person name="Woyke T."/>
            <person name="Wu D."/>
            <person name="Spring S."/>
            <person name="Schroeder M."/>
            <person name="Brambilla E."/>
            <person name="Klenk H.-P."/>
            <person name="Eisen J.A."/>
        </authorList>
    </citation>
    <scope>NUCLEOTIDE SEQUENCE [LARGE SCALE GENOMIC DNA]</scope>
    <source>
        <strain evidence="10">DSM 8271 / FlGlyR</strain>
    </source>
</reference>
<keyword evidence="6 7" id="KW-0472">Membrane</keyword>